<gene>
    <name evidence="9" type="ORF">MEUPH1_LOCUS14343</name>
</gene>
<dbReference type="InterPro" id="IPR009003">
    <property type="entry name" value="Peptidase_S1_PA"/>
</dbReference>
<keyword evidence="7" id="KW-1133">Transmembrane helix</keyword>
<evidence type="ECO:0000313" key="10">
    <source>
        <dbReference type="Proteomes" id="UP001160148"/>
    </source>
</evidence>
<keyword evidence="7" id="KW-0472">Membrane</keyword>
<evidence type="ECO:0000256" key="7">
    <source>
        <dbReference type="SAM" id="Phobius"/>
    </source>
</evidence>
<evidence type="ECO:0000256" key="1">
    <source>
        <dbReference type="ARBA" id="ARBA00004613"/>
    </source>
</evidence>
<dbReference type="GO" id="GO:0004252">
    <property type="term" value="F:serine-type endopeptidase activity"/>
    <property type="evidence" value="ECO:0007669"/>
    <property type="project" value="InterPro"/>
</dbReference>
<keyword evidence="7" id="KW-0812">Transmembrane</keyword>
<protein>
    <recommendedName>
        <fullName evidence="5">Phenoloxidase-activating factor 2</fullName>
    </recommendedName>
    <alternativeName>
        <fullName evidence="6">Prophenoloxidase-activating factor II</fullName>
    </alternativeName>
</protein>
<feature type="domain" description="Peptidase S1" evidence="8">
    <location>
        <begin position="132"/>
        <end position="401"/>
    </location>
</feature>
<dbReference type="InterPro" id="IPR043504">
    <property type="entry name" value="Peptidase_S1_PA_chymotrypsin"/>
</dbReference>
<feature type="transmembrane region" description="Helical" evidence="7">
    <location>
        <begin position="12"/>
        <end position="37"/>
    </location>
</feature>
<dbReference type="GO" id="GO:0006508">
    <property type="term" value="P:proteolysis"/>
    <property type="evidence" value="ECO:0007669"/>
    <property type="project" value="InterPro"/>
</dbReference>
<name>A0AAV0WS49_9HEMI</name>
<dbReference type="EMBL" id="CARXXK010000002">
    <property type="protein sequence ID" value="CAI6358875.1"/>
    <property type="molecule type" value="Genomic_DNA"/>
</dbReference>
<evidence type="ECO:0000259" key="8">
    <source>
        <dbReference type="PROSITE" id="PS50240"/>
    </source>
</evidence>
<dbReference type="GO" id="GO:0005576">
    <property type="term" value="C:extracellular region"/>
    <property type="evidence" value="ECO:0007669"/>
    <property type="project" value="UniProtKB-SubCell"/>
</dbReference>
<sequence length="406" mass="44300">MWPSLHFRRTSSLHTIINLVVALAVAVAIAVGIHLMIDVYSTVTSPQSNGEATITIDGQQCKCVPFEMCFSNNTVNVPSSAGSCSSNKVCCINEDVNIGTTQGPPIIGEPINNNVRNCGIGMPPPNTINSDDVGPRMMNFEDNSKTHFGQFPWMVAITKTDKNQETGITTEHVFVCGGSLIHPRVVLTAAHCVSKDVELRVRVGVWDTQCSNNEEDIEYSCEDVGVSKIVYHPKYDNETIHNDIALIKLESEIKFHSHINIICIPDNENQINYDPQSCVSTGWGQNGHEPSKYGYQTELKKVDLSVVPNVLCQKTLQETNLGKNFVLHESFLCAGGMTGVDACKGDGGGPLICAMKEDQGESKKYIQVGIVSWGIGCGDENIPGVYSSVAFNSQWINKELKTITSE</sequence>
<evidence type="ECO:0000256" key="4">
    <source>
        <dbReference type="ARBA" id="ARBA00024195"/>
    </source>
</evidence>
<dbReference type="InterPro" id="IPR001314">
    <property type="entry name" value="Peptidase_S1A"/>
</dbReference>
<evidence type="ECO:0000256" key="6">
    <source>
        <dbReference type="ARBA" id="ARBA00076468"/>
    </source>
</evidence>
<dbReference type="Proteomes" id="UP001160148">
    <property type="component" value="Unassembled WGS sequence"/>
</dbReference>
<dbReference type="Pfam" id="PF00089">
    <property type="entry name" value="Trypsin"/>
    <property type="match status" value="1"/>
</dbReference>
<evidence type="ECO:0000256" key="5">
    <source>
        <dbReference type="ARBA" id="ARBA00068096"/>
    </source>
</evidence>
<comment type="caution">
    <text evidence="9">The sequence shown here is derived from an EMBL/GenBank/DDBJ whole genome shotgun (WGS) entry which is preliminary data.</text>
</comment>
<keyword evidence="10" id="KW-1185">Reference proteome</keyword>
<evidence type="ECO:0000313" key="9">
    <source>
        <dbReference type="EMBL" id="CAI6358875.1"/>
    </source>
</evidence>
<accession>A0AAV0WS49</accession>
<evidence type="ECO:0000256" key="2">
    <source>
        <dbReference type="ARBA" id="ARBA00022525"/>
    </source>
</evidence>
<dbReference type="SUPFAM" id="SSF50494">
    <property type="entry name" value="Trypsin-like serine proteases"/>
    <property type="match status" value="1"/>
</dbReference>
<dbReference type="InterPro" id="IPR001254">
    <property type="entry name" value="Trypsin_dom"/>
</dbReference>
<evidence type="ECO:0000256" key="3">
    <source>
        <dbReference type="ARBA" id="ARBA00023157"/>
    </source>
</evidence>
<dbReference type="SMART" id="SM00020">
    <property type="entry name" value="Tryp_SPc"/>
    <property type="match status" value="1"/>
</dbReference>
<keyword evidence="2" id="KW-0964">Secreted</keyword>
<dbReference type="AlphaFoldDB" id="A0AAV0WS49"/>
<dbReference type="PRINTS" id="PR00722">
    <property type="entry name" value="CHYMOTRYPSIN"/>
</dbReference>
<proteinExistence type="inferred from homology"/>
<comment type="similarity">
    <text evidence="4">Belongs to the peptidase S1 family. CLIP subfamily.</text>
</comment>
<dbReference type="FunFam" id="2.40.10.10:FF:000038">
    <property type="entry name" value="Serine protease"/>
    <property type="match status" value="1"/>
</dbReference>
<dbReference type="PROSITE" id="PS00134">
    <property type="entry name" value="TRYPSIN_HIS"/>
    <property type="match status" value="1"/>
</dbReference>
<dbReference type="PANTHER" id="PTHR24256">
    <property type="entry name" value="TRYPTASE-RELATED"/>
    <property type="match status" value="1"/>
</dbReference>
<reference evidence="9 10" key="1">
    <citation type="submission" date="2023-01" db="EMBL/GenBank/DDBJ databases">
        <authorList>
            <person name="Whitehead M."/>
        </authorList>
    </citation>
    <scope>NUCLEOTIDE SEQUENCE [LARGE SCALE GENOMIC DNA]</scope>
</reference>
<dbReference type="Gene3D" id="2.40.10.10">
    <property type="entry name" value="Trypsin-like serine proteases"/>
    <property type="match status" value="2"/>
</dbReference>
<dbReference type="InterPro" id="IPR018114">
    <property type="entry name" value="TRYPSIN_HIS"/>
</dbReference>
<organism evidence="9 10">
    <name type="scientific">Macrosiphum euphorbiae</name>
    <name type="common">potato aphid</name>
    <dbReference type="NCBI Taxonomy" id="13131"/>
    <lineage>
        <taxon>Eukaryota</taxon>
        <taxon>Metazoa</taxon>
        <taxon>Ecdysozoa</taxon>
        <taxon>Arthropoda</taxon>
        <taxon>Hexapoda</taxon>
        <taxon>Insecta</taxon>
        <taxon>Pterygota</taxon>
        <taxon>Neoptera</taxon>
        <taxon>Paraneoptera</taxon>
        <taxon>Hemiptera</taxon>
        <taxon>Sternorrhyncha</taxon>
        <taxon>Aphidomorpha</taxon>
        <taxon>Aphidoidea</taxon>
        <taxon>Aphididae</taxon>
        <taxon>Macrosiphini</taxon>
        <taxon>Macrosiphum</taxon>
    </lineage>
</organism>
<dbReference type="CDD" id="cd00190">
    <property type="entry name" value="Tryp_SPc"/>
    <property type="match status" value="1"/>
</dbReference>
<dbReference type="PROSITE" id="PS50240">
    <property type="entry name" value="TRYPSIN_DOM"/>
    <property type="match status" value="1"/>
</dbReference>
<comment type="subcellular location">
    <subcellularLocation>
        <location evidence="1">Secreted</location>
    </subcellularLocation>
</comment>
<keyword evidence="3" id="KW-1015">Disulfide bond</keyword>
<dbReference type="InterPro" id="IPR051487">
    <property type="entry name" value="Ser/Thr_Proteases_Immune/Dev"/>
</dbReference>